<dbReference type="Proteomes" id="UP000294321">
    <property type="component" value="Chromosome"/>
</dbReference>
<dbReference type="OrthoDB" id="2293175at2"/>
<keyword evidence="2" id="KW-1185">Reference proteome</keyword>
<reference evidence="2" key="1">
    <citation type="submission" date="2018-12" db="EMBL/GenBank/DDBJ databases">
        <title>A new species of lactobacillus.</title>
        <authorList>
            <person name="Jian Y."/>
            <person name="Xin L."/>
            <person name="Hong Z.J."/>
            <person name="Ming L.Z."/>
            <person name="Hong X.Z."/>
        </authorList>
    </citation>
    <scope>NUCLEOTIDE SEQUENCE [LARGE SCALE GENOMIC DNA]</scope>
    <source>
        <strain evidence="2">HSLZ-75</strain>
    </source>
</reference>
<dbReference type="AlphaFoldDB" id="A0A4P6ZK00"/>
<name>A0A4P6ZK00_9LACO</name>
<evidence type="ECO:0000313" key="1">
    <source>
        <dbReference type="EMBL" id="QBP18026.1"/>
    </source>
</evidence>
<dbReference type="RefSeq" id="WP_133441583.1">
    <property type="nucleotide sequence ID" value="NZ_CP034726.1"/>
</dbReference>
<organism evidence="1 2">
    <name type="scientific">Acetilactobacillus jinshanensis</name>
    <dbReference type="NCBI Taxonomy" id="1720083"/>
    <lineage>
        <taxon>Bacteria</taxon>
        <taxon>Bacillati</taxon>
        <taxon>Bacillota</taxon>
        <taxon>Bacilli</taxon>
        <taxon>Lactobacillales</taxon>
        <taxon>Lactobacillaceae</taxon>
        <taxon>Acetilactobacillus</taxon>
    </lineage>
</organism>
<sequence length="213" mass="25045">MICPNCYNVIFGHDVYCPNCGYQLHGKTNSNDNLGYRLDAKLPVKPELQSRMGARYIARYKYAMGFPFNEKNIVHASKRNPDLQYDHLPDPLKNVYQSENDTTIPQKNEYILSFEDSGLLIMGVVEFVRQAIYKENGQYDFNDYNFHFTHHNRFIPKSKIKKADLQGDPSNQKLVMNVNDQQKMKFKVPKVWQAKHFQMKNFQRLDKLVNKLN</sequence>
<accession>A0A4P6ZK00</accession>
<protein>
    <submittedName>
        <fullName evidence="1">Uncharacterized protein</fullName>
    </submittedName>
</protein>
<dbReference type="KEGG" id="lji:ELX58_02435"/>
<proteinExistence type="predicted"/>
<evidence type="ECO:0000313" key="2">
    <source>
        <dbReference type="Proteomes" id="UP000294321"/>
    </source>
</evidence>
<gene>
    <name evidence="1" type="ORF">ELX58_02435</name>
</gene>
<dbReference type="EMBL" id="CP034726">
    <property type="protein sequence ID" value="QBP18026.1"/>
    <property type="molecule type" value="Genomic_DNA"/>
</dbReference>